<evidence type="ECO:0000313" key="1">
    <source>
        <dbReference type="EMBL" id="MET3533095.1"/>
    </source>
</evidence>
<protein>
    <recommendedName>
        <fullName evidence="3">Bacteriophage Gp15 protein</fullName>
    </recommendedName>
</protein>
<sequence length="196" mass="22850">MFRLSQQLNDELVFNGKVYPLDLSFDNVLVIFDVLNDDSVDDLEKTYICLNRLTGLALEELLKMFSPESAFETFKSVFESCIKIENRAKEQEYDLLGNPLPEVEPDEDDEEPLYSIEHDAEYIYAAFMQVYKIDLIEVQGELHWKKFNALLSGLPDTTKMSEIMRIRAWKPTKYDSEAEKSRMKKLKKLFALPNKS</sequence>
<dbReference type="InterPro" id="IPR009660">
    <property type="entry name" value="Phage_A500_Gp15"/>
</dbReference>
<gene>
    <name evidence="1" type="ORF">ABID50_000245</name>
</gene>
<keyword evidence="2" id="KW-1185">Reference proteome</keyword>
<organism evidence="1 2">
    <name type="scientific">Streptococcus parasuis</name>
    <dbReference type="NCBI Taxonomy" id="1501662"/>
    <lineage>
        <taxon>Bacteria</taxon>
        <taxon>Bacillati</taxon>
        <taxon>Bacillota</taxon>
        <taxon>Bacilli</taxon>
        <taxon>Lactobacillales</taxon>
        <taxon>Streptococcaceae</taxon>
        <taxon>Streptococcus</taxon>
    </lineage>
</organism>
<reference evidence="1 2" key="1">
    <citation type="submission" date="2024-06" db="EMBL/GenBank/DDBJ databases">
        <title>Genomic Encyclopedia of Type Strains, Phase IV (KMG-IV): sequencing the most valuable type-strain genomes for metagenomic binning, comparative biology and taxonomic classification.</title>
        <authorList>
            <person name="Goeker M."/>
        </authorList>
    </citation>
    <scope>NUCLEOTIDE SEQUENCE [LARGE SCALE GENOMIC DNA]</scope>
    <source>
        <strain evidence="1 2">DSM 29126</strain>
    </source>
</reference>
<dbReference type="EMBL" id="JBEPLX010000002">
    <property type="protein sequence ID" value="MET3533095.1"/>
    <property type="molecule type" value="Genomic_DNA"/>
</dbReference>
<proteinExistence type="predicted"/>
<evidence type="ECO:0008006" key="3">
    <source>
        <dbReference type="Google" id="ProtNLM"/>
    </source>
</evidence>
<evidence type="ECO:0000313" key="2">
    <source>
        <dbReference type="Proteomes" id="UP001549134"/>
    </source>
</evidence>
<dbReference type="Proteomes" id="UP001549134">
    <property type="component" value="Unassembled WGS sequence"/>
</dbReference>
<dbReference type="GeneID" id="78827701"/>
<dbReference type="RefSeq" id="WP_024395588.1">
    <property type="nucleotide sequence ID" value="NZ_AP024276.1"/>
</dbReference>
<accession>A0ABV2EPH6</accession>
<name>A0ABV2EPH6_9STRE</name>
<comment type="caution">
    <text evidence="1">The sequence shown here is derived from an EMBL/GenBank/DDBJ whole genome shotgun (WGS) entry which is preliminary data.</text>
</comment>
<dbReference type="Pfam" id="PF06854">
    <property type="entry name" value="Phage_Gp15"/>
    <property type="match status" value="1"/>
</dbReference>